<dbReference type="InterPro" id="IPR036390">
    <property type="entry name" value="WH_DNA-bd_sf"/>
</dbReference>
<organism evidence="3 4">
    <name type="scientific">Kitasatospora phosalacinea</name>
    <dbReference type="NCBI Taxonomy" id="2065"/>
    <lineage>
        <taxon>Bacteria</taxon>
        <taxon>Bacillati</taxon>
        <taxon>Actinomycetota</taxon>
        <taxon>Actinomycetes</taxon>
        <taxon>Kitasatosporales</taxon>
        <taxon>Streptomycetaceae</taxon>
        <taxon>Kitasatospora</taxon>
    </lineage>
</organism>
<dbReference type="PRINTS" id="PR00598">
    <property type="entry name" value="HTHMARR"/>
</dbReference>
<evidence type="ECO:0000256" key="1">
    <source>
        <dbReference type="SAM" id="MobiDB-lite"/>
    </source>
</evidence>
<name>A0A9W6PL31_9ACTN</name>
<evidence type="ECO:0000313" key="4">
    <source>
        <dbReference type="Proteomes" id="UP001165143"/>
    </source>
</evidence>
<dbReference type="InterPro" id="IPR039422">
    <property type="entry name" value="MarR/SlyA-like"/>
</dbReference>
<dbReference type="RefSeq" id="WP_081973593.1">
    <property type="nucleotide sequence ID" value="NZ_BSRX01000031.1"/>
</dbReference>
<evidence type="ECO:0000313" key="3">
    <source>
        <dbReference type="EMBL" id="GLW56821.1"/>
    </source>
</evidence>
<comment type="caution">
    <text evidence="3">The sequence shown here is derived from an EMBL/GenBank/DDBJ whole genome shotgun (WGS) entry which is preliminary data.</text>
</comment>
<feature type="compositionally biased region" description="Acidic residues" evidence="1">
    <location>
        <begin position="163"/>
        <end position="172"/>
    </location>
</feature>
<feature type="compositionally biased region" description="Basic and acidic residues" evidence="1">
    <location>
        <begin position="147"/>
        <end position="161"/>
    </location>
</feature>
<accession>A0A9W6PL31</accession>
<dbReference type="OrthoDB" id="4463574at2"/>
<dbReference type="InterPro" id="IPR000835">
    <property type="entry name" value="HTH_MarR-typ"/>
</dbReference>
<dbReference type="PANTHER" id="PTHR33164">
    <property type="entry name" value="TRANSCRIPTIONAL REGULATOR, MARR FAMILY"/>
    <property type="match status" value="1"/>
</dbReference>
<dbReference type="Gene3D" id="1.10.10.10">
    <property type="entry name" value="Winged helix-like DNA-binding domain superfamily/Winged helix DNA-binding domain"/>
    <property type="match status" value="1"/>
</dbReference>
<sequence length="172" mass="18892">MAEEPAARQRFGSSDVLVDELFATTHRLRIFVDGRLREHGASVARLRTLRVLALAGKPLRMRDLAEHVGNAPRTTTTIVDSLERDGLVERVRHPTDRRAFLLTLTAEGTRRHREAEELDRAALAAATGTLDATEREQLRTLLGRIRAAVDTDTGREDKSGGEDSGDGGGDED</sequence>
<feature type="region of interest" description="Disordered" evidence="1">
    <location>
        <begin position="144"/>
        <end position="172"/>
    </location>
</feature>
<dbReference type="InterPro" id="IPR036388">
    <property type="entry name" value="WH-like_DNA-bd_sf"/>
</dbReference>
<dbReference type="PROSITE" id="PS50995">
    <property type="entry name" value="HTH_MARR_2"/>
    <property type="match status" value="1"/>
</dbReference>
<reference evidence="3" key="1">
    <citation type="submission" date="2023-02" db="EMBL/GenBank/DDBJ databases">
        <title>Kitasatospora phosalacinea NBRC 14362.</title>
        <authorList>
            <person name="Ichikawa N."/>
            <person name="Sato H."/>
            <person name="Tonouchi N."/>
        </authorList>
    </citation>
    <scope>NUCLEOTIDE SEQUENCE</scope>
    <source>
        <strain evidence="3">NBRC 14362</strain>
    </source>
</reference>
<feature type="domain" description="HTH marR-type" evidence="2">
    <location>
        <begin position="14"/>
        <end position="147"/>
    </location>
</feature>
<dbReference type="GO" id="GO:0003700">
    <property type="term" value="F:DNA-binding transcription factor activity"/>
    <property type="evidence" value="ECO:0007669"/>
    <property type="project" value="InterPro"/>
</dbReference>
<dbReference type="GO" id="GO:0006950">
    <property type="term" value="P:response to stress"/>
    <property type="evidence" value="ECO:0007669"/>
    <property type="project" value="TreeGrafter"/>
</dbReference>
<dbReference type="SMART" id="SM00347">
    <property type="entry name" value="HTH_MARR"/>
    <property type="match status" value="1"/>
</dbReference>
<gene>
    <name evidence="3" type="ORF">Kpho01_48320</name>
</gene>
<dbReference type="AlphaFoldDB" id="A0A9W6PL31"/>
<dbReference type="PANTHER" id="PTHR33164:SF43">
    <property type="entry name" value="HTH-TYPE TRANSCRIPTIONAL REPRESSOR YETL"/>
    <property type="match status" value="1"/>
</dbReference>
<evidence type="ECO:0000259" key="2">
    <source>
        <dbReference type="PROSITE" id="PS50995"/>
    </source>
</evidence>
<dbReference type="SUPFAM" id="SSF46785">
    <property type="entry name" value="Winged helix' DNA-binding domain"/>
    <property type="match status" value="1"/>
</dbReference>
<protein>
    <recommendedName>
        <fullName evidence="2">HTH marR-type domain-containing protein</fullName>
    </recommendedName>
</protein>
<proteinExistence type="predicted"/>
<dbReference type="Proteomes" id="UP001165143">
    <property type="component" value="Unassembled WGS sequence"/>
</dbReference>
<dbReference type="EMBL" id="BSRX01000031">
    <property type="protein sequence ID" value="GLW56821.1"/>
    <property type="molecule type" value="Genomic_DNA"/>
</dbReference>
<dbReference type="Pfam" id="PF01047">
    <property type="entry name" value="MarR"/>
    <property type="match status" value="1"/>
</dbReference>